<keyword evidence="2" id="KW-1185">Reference proteome</keyword>
<accession>A0ACC1KNB4</accession>
<gene>
    <name evidence="1" type="ORF">GGI18_000382</name>
</gene>
<comment type="caution">
    <text evidence="1">The sequence shown here is derived from an EMBL/GenBank/DDBJ whole genome shotgun (WGS) entry which is preliminary data.</text>
</comment>
<dbReference type="EMBL" id="JANBUK010000025">
    <property type="protein sequence ID" value="KAJ2792461.1"/>
    <property type="molecule type" value="Genomic_DNA"/>
</dbReference>
<name>A0ACC1KNB4_9FUNG</name>
<evidence type="ECO:0000313" key="2">
    <source>
        <dbReference type="Proteomes" id="UP001140066"/>
    </source>
</evidence>
<protein>
    <submittedName>
        <fullName evidence="1">Uncharacterized protein</fullName>
    </submittedName>
</protein>
<sequence length="270" mass="29003">MATAPRTGRVKFFSSQKGFGFVIPDEPIDGNAEVFVHHTVIHNGGGFKSLADGEHVEFDVTRGPKGLQATRVSGPNGAYVRGDPFVRFRAKPLRTDPVSSPSATSPYYAYAPYPPGYPPFTQMGQQAQFGAFSYPTAQQQPGAGFAVQPGPVAEPHAQPQLGLPPQFFSPSNLPHHHHQPPPQLPQQSSLDVMTTPYDTYFRQQSAVLQAYELPATYVMPGAMGSAGQNRPQINPAHSSSPTLAFTAAPSRQGSKSSLLSVKMPFAGFPE</sequence>
<dbReference type="Proteomes" id="UP001140066">
    <property type="component" value="Unassembled WGS sequence"/>
</dbReference>
<evidence type="ECO:0000313" key="1">
    <source>
        <dbReference type="EMBL" id="KAJ2792461.1"/>
    </source>
</evidence>
<organism evidence="1 2">
    <name type="scientific">Coemansia linderi</name>
    <dbReference type="NCBI Taxonomy" id="2663919"/>
    <lineage>
        <taxon>Eukaryota</taxon>
        <taxon>Fungi</taxon>
        <taxon>Fungi incertae sedis</taxon>
        <taxon>Zoopagomycota</taxon>
        <taxon>Kickxellomycotina</taxon>
        <taxon>Kickxellomycetes</taxon>
        <taxon>Kickxellales</taxon>
        <taxon>Kickxellaceae</taxon>
        <taxon>Coemansia</taxon>
    </lineage>
</organism>
<proteinExistence type="predicted"/>
<reference evidence="1" key="1">
    <citation type="submission" date="2022-07" db="EMBL/GenBank/DDBJ databases">
        <title>Phylogenomic reconstructions and comparative analyses of Kickxellomycotina fungi.</title>
        <authorList>
            <person name="Reynolds N.K."/>
            <person name="Stajich J.E."/>
            <person name="Barry K."/>
            <person name="Grigoriev I.V."/>
            <person name="Crous P."/>
            <person name="Smith M.E."/>
        </authorList>
    </citation>
    <scope>NUCLEOTIDE SEQUENCE</scope>
    <source>
        <strain evidence="1">BCRC 34191</strain>
    </source>
</reference>